<keyword evidence="4" id="KW-0206">Cytoskeleton</keyword>
<evidence type="ECO:0000256" key="4">
    <source>
        <dbReference type="ARBA" id="ARBA00023212"/>
    </source>
</evidence>
<evidence type="ECO:0000256" key="3">
    <source>
        <dbReference type="ARBA" id="ARBA00022490"/>
    </source>
</evidence>
<keyword evidence="5" id="KW-0966">Cell projection</keyword>
<sequence length="118" mass="13896">MESDDCVRMMQCERPCMRAEDQDAKTSDVYKTENLPFRFDHPSRWNEGNCVFNVKESACGSRSILFRTTNSEYGSKPPCVHTMPHTYHPRNHKYWEHLARVGMHRNRGFNTALDRSRV</sequence>
<name>A0A4Y2DV25_ARAVE</name>
<keyword evidence="8" id="KW-1185">Reference proteome</keyword>
<dbReference type="AlphaFoldDB" id="A0A4Y2DV25"/>
<evidence type="ECO:0000256" key="2">
    <source>
        <dbReference type="ARBA" id="ARBA00004245"/>
    </source>
</evidence>
<reference evidence="7 8" key="1">
    <citation type="journal article" date="2019" name="Sci. Rep.">
        <title>Orb-weaving spider Araneus ventricosus genome elucidates the spidroin gene catalogue.</title>
        <authorList>
            <person name="Kono N."/>
            <person name="Nakamura H."/>
            <person name="Ohtoshi R."/>
            <person name="Moran D.A.P."/>
            <person name="Shinohara A."/>
            <person name="Yoshida Y."/>
            <person name="Fujiwara M."/>
            <person name="Mori M."/>
            <person name="Tomita M."/>
            <person name="Arakawa K."/>
        </authorList>
    </citation>
    <scope>NUCLEOTIDE SEQUENCE [LARGE SCALE GENOMIC DNA]</scope>
</reference>
<accession>A0A4Y2DV25</accession>
<dbReference type="Proteomes" id="UP000499080">
    <property type="component" value="Unassembled WGS sequence"/>
</dbReference>
<dbReference type="OrthoDB" id="546383at2759"/>
<comment type="caution">
    <text evidence="7">The sequence shown here is derived from an EMBL/GenBank/DDBJ whole genome shotgun (WGS) entry which is preliminary data.</text>
</comment>
<protein>
    <submittedName>
        <fullName evidence="7">Uncharacterized protein</fullName>
    </submittedName>
</protein>
<gene>
    <name evidence="7" type="ORF">AVEN_105963_1</name>
</gene>
<comment type="similarity">
    <text evidence="6">Belongs to the PIERCE1 family.</text>
</comment>
<evidence type="ECO:0000313" key="7">
    <source>
        <dbReference type="EMBL" id="GBM20733.1"/>
    </source>
</evidence>
<evidence type="ECO:0000313" key="8">
    <source>
        <dbReference type="Proteomes" id="UP000499080"/>
    </source>
</evidence>
<dbReference type="Pfam" id="PF14892">
    <property type="entry name" value="PIRC1_2"/>
    <property type="match status" value="1"/>
</dbReference>
<dbReference type="PANTHER" id="PTHR20899:SF1">
    <property type="entry name" value="PIERCER OF MICROTUBULE WALL 1 PROTEIN"/>
    <property type="match status" value="1"/>
</dbReference>
<proteinExistence type="inferred from homology"/>
<dbReference type="GO" id="GO:0035082">
    <property type="term" value="P:axoneme assembly"/>
    <property type="evidence" value="ECO:0007669"/>
    <property type="project" value="InterPro"/>
</dbReference>
<dbReference type="InterPro" id="IPR026507">
    <property type="entry name" value="PIRC1/2"/>
</dbReference>
<evidence type="ECO:0000256" key="5">
    <source>
        <dbReference type="ARBA" id="ARBA00023273"/>
    </source>
</evidence>
<dbReference type="GO" id="GO:0005879">
    <property type="term" value="C:axonemal microtubule"/>
    <property type="evidence" value="ECO:0007669"/>
    <property type="project" value="InterPro"/>
</dbReference>
<evidence type="ECO:0000256" key="6">
    <source>
        <dbReference type="ARBA" id="ARBA00038014"/>
    </source>
</evidence>
<keyword evidence="3" id="KW-0963">Cytoplasm</keyword>
<comment type="subcellular location">
    <subcellularLocation>
        <location evidence="1">Cell projection</location>
        <location evidence="1">Cilium</location>
    </subcellularLocation>
    <subcellularLocation>
        <location evidence="2">Cytoplasm</location>
        <location evidence="2">Cytoskeleton</location>
    </subcellularLocation>
</comment>
<evidence type="ECO:0000256" key="1">
    <source>
        <dbReference type="ARBA" id="ARBA00004138"/>
    </source>
</evidence>
<organism evidence="7 8">
    <name type="scientific">Araneus ventricosus</name>
    <name type="common">Orbweaver spider</name>
    <name type="synonym">Epeira ventricosa</name>
    <dbReference type="NCBI Taxonomy" id="182803"/>
    <lineage>
        <taxon>Eukaryota</taxon>
        <taxon>Metazoa</taxon>
        <taxon>Ecdysozoa</taxon>
        <taxon>Arthropoda</taxon>
        <taxon>Chelicerata</taxon>
        <taxon>Arachnida</taxon>
        <taxon>Araneae</taxon>
        <taxon>Araneomorphae</taxon>
        <taxon>Entelegynae</taxon>
        <taxon>Araneoidea</taxon>
        <taxon>Araneidae</taxon>
        <taxon>Araneus</taxon>
    </lineage>
</organism>
<dbReference type="EMBL" id="BGPR01000446">
    <property type="protein sequence ID" value="GBM20733.1"/>
    <property type="molecule type" value="Genomic_DNA"/>
</dbReference>
<dbReference type="PANTHER" id="PTHR20899">
    <property type="entry name" value="PIERCE HOMOLOG"/>
    <property type="match status" value="1"/>
</dbReference>